<evidence type="ECO:0000313" key="2">
    <source>
        <dbReference type="Proteomes" id="UP001429357"/>
    </source>
</evidence>
<keyword evidence="2" id="KW-1185">Reference proteome</keyword>
<dbReference type="EMBL" id="MAEI02000001">
    <property type="protein sequence ID" value="MEO1781223.1"/>
    <property type="molecule type" value="Genomic_DNA"/>
</dbReference>
<sequence>MEELGASLTGEGVGLFLMENLVMRFLNPKEVTVLKW</sequence>
<reference evidence="2" key="1">
    <citation type="submission" date="2016-06" db="EMBL/GenBank/DDBJ databases">
        <title>Four novel species of enterococci isolated from chicken manure.</title>
        <authorList>
            <person name="Van Tyne D."/>
        </authorList>
    </citation>
    <scope>NUCLEOTIDE SEQUENCE [LARGE SCALE GENOMIC DNA]</scope>
    <source>
        <strain evidence="2">JM9A</strain>
    </source>
</reference>
<proteinExistence type="predicted"/>
<name>A0ABV0F2I0_9ENTE</name>
<comment type="caution">
    <text evidence="1">The sequence shown here is derived from an EMBL/GenBank/DDBJ whole genome shotgun (WGS) entry which is preliminary data.</text>
</comment>
<evidence type="ECO:0000313" key="1">
    <source>
        <dbReference type="EMBL" id="MEO1781223.1"/>
    </source>
</evidence>
<organism evidence="1 2">
    <name type="scientific">Enterococcus diestrammenae</name>
    <dbReference type="NCBI Taxonomy" id="1155073"/>
    <lineage>
        <taxon>Bacteria</taxon>
        <taxon>Bacillati</taxon>
        <taxon>Bacillota</taxon>
        <taxon>Bacilli</taxon>
        <taxon>Lactobacillales</taxon>
        <taxon>Enterococcaceae</taxon>
        <taxon>Enterococcus</taxon>
    </lineage>
</organism>
<evidence type="ECO:0008006" key="3">
    <source>
        <dbReference type="Google" id="ProtNLM"/>
    </source>
</evidence>
<protein>
    <recommendedName>
        <fullName evidence="3">Histidine kinase/HSP90-like ATPase domain-containing protein</fullName>
    </recommendedName>
</protein>
<reference evidence="1 2" key="2">
    <citation type="submission" date="2024-02" db="EMBL/GenBank/DDBJ databases">
        <title>The Genome Sequence of Enterococcus diestrammenae JM9A.</title>
        <authorList>
            <person name="Earl A."/>
            <person name="Manson A."/>
            <person name="Gilmore M."/>
            <person name="Sanders J."/>
            <person name="Shea T."/>
            <person name="Howe W."/>
            <person name="Livny J."/>
            <person name="Cuomo C."/>
            <person name="Neafsey D."/>
            <person name="Birren B."/>
        </authorList>
    </citation>
    <scope>NUCLEOTIDE SEQUENCE [LARGE SCALE GENOMIC DNA]</scope>
    <source>
        <strain evidence="1 2">JM9A</strain>
    </source>
</reference>
<gene>
    <name evidence="1" type="ORF">BAU18_000802</name>
</gene>
<accession>A0ABV0F2I0</accession>
<dbReference type="Proteomes" id="UP001429357">
    <property type="component" value="Unassembled WGS sequence"/>
</dbReference>